<dbReference type="SUPFAM" id="SSF53756">
    <property type="entry name" value="UDP-Glycosyltransferase/glycogen phosphorylase"/>
    <property type="match status" value="1"/>
</dbReference>
<name>A0A1L6TGX7_PISSA</name>
<proteinExistence type="predicted"/>
<gene>
    <name evidence="1" type="ORF">KU39_444</name>
</gene>
<sequence>MKSRVLIVGLQMPIQAAAVHHVLLECGSNFEAIYHITNKPLIDKTLVNYQSLSFDSVAAMDPDDPSFSEQVKRPVDAQLLEELAAFEPTVLKLVERIFPKKRRYRYFDLRRHLYYSYLSYWSNFLKDNKIDKVIFDDVPHVGFDYVLYILSKHYGIKVIVPFQLQVVDAYLIANDIKTLFLPLKDALDALGSQSVSLNELSPRMQKEYEIRMSENSPFYMLDKRQSSIKSSILRLYRRYISLSEKEQQIRHEIVKPSFKCVHIKEVNFDRPYVYFGLHYQPEMTTNPLGGRYVDQFLAIQLISKVLPDGVKLYIKEHPAIYKERNPSGRFVEFYEKIAQLPGVSFVPQNTRSLELIKNSQAVATITGTTGWEALFMGKPVFVFGNIFYKYCQGVYPIYSYKDMQVAADAVFNRAEKPTESDILRFLKALDQVSGNGIIRDEYFAISCNQDKVYHNKNTSLIVRKMLNM</sequence>
<dbReference type="RefSeq" id="WP_017378373.1">
    <property type="nucleotide sequence ID" value="NZ_CP012508.1"/>
</dbReference>
<organism evidence="1 2">
    <name type="scientific">Piscirickettsia salmonis</name>
    <dbReference type="NCBI Taxonomy" id="1238"/>
    <lineage>
        <taxon>Bacteria</taxon>
        <taxon>Pseudomonadati</taxon>
        <taxon>Pseudomonadota</taxon>
        <taxon>Gammaproteobacteria</taxon>
        <taxon>Thiotrichales</taxon>
        <taxon>Piscirickettsiaceae</taxon>
        <taxon>Piscirickettsia</taxon>
    </lineage>
</organism>
<reference evidence="1 2" key="1">
    <citation type="journal article" date="2014" name="Genome Announc.">
        <title>Comparative Genome Analysis of Two Isolates of the Fish Pathogen Piscirickettsia salmonis from Different Hosts Reveals Major Differences in Virulence-Associated Secretion Systems.</title>
        <authorList>
            <person name="Bohle H."/>
            <person name="Henriquez P."/>
            <person name="Grothusen H."/>
            <person name="Navas E."/>
            <person name="Sandoval A."/>
            <person name="Bustamante F."/>
            <person name="Bustos P."/>
            <person name="Mancilla M."/>
        </authorList>
    </citation>
    <scope>NUCLEOTIDE SEQUENCE [LARGE SCALE GENOMIC DNA]</scope>
    <source>
        <strain evidence="2">B1-32597</strain>
    </source>
</reference>
<dbReference type="AlphaFoldDB" id="A0A1L6TGX7"/>
<protein>
    <submittedName>
        <fullName evidence="1">Capsule polysaccharide biosynthesis</fullName>
    </submittedName>
</protein>
<dbReference type="InterPro" id="IPR007833">
    <property type="entry name" value="Capsule_polysaccharide_synth"/>
</dbReference>
<dbReference type="GO" id="GO:0015774">
    <property type="term" value="P:polysaccharide transport"/>
    <property type="evidence" value="ECO:0007669"/>
    <property type="project" value="InterPro"/>
</dbReference>
<evidence type="ECO:0000313" key="1">
    <source>
        <dbReference type="EMBL" id="ALB21628.1"/>
    </source>
</evidence>
<dbReference type="EMBL" id="CP012508">
    <property type="protein sequence ID" value="ALB21628.1"/>
    <property type="molecule type" value="Genomic_DNA"/>
</dbReference>
<evidence type="ECO:0000313" key="2">
    <source>
        <dbReference type="Proteomes" id="UP000029558"/>
    </source>
</evidence>
<dbReference type="Proteomes" id="UP000029558">
    <property type="component" value="Chromosome"/>
</dbReference>
<dbReference type="Pfam" id="PF05159">
    <property type="entry name" value="Capsule_synth"/>
    <property type="match status" value="1"/>
</dbReference>
<accession>A0A1L6TGX7</accession>
<dbReference type="GO" id="GO:0000271">
    <property type="term" value="P:polysaccharide biosynthetic process"/>
    <property type="evidence" value="ECO:0007669"/>
    <property type="project" value="InterPro"/>
</dbReference>